<feature type="region of interest" description="Disordered" evidence="1">
    <location>
        <begin position="79"/>
        <end position="98"/>
    </location>
</feature>
<dbReference type="PROSITE" id="PS51257">
    <property type="entry name" value="PROKAR_LIPOPROTEIN"/>
    <property type="match status" value="1"/>
</dbReference>
<dbReference type="EMBL" id="BMME01000001">
    <property type="protein sequence ID" value="GGJ98365.1"/>
    <property type="molecule type" value="Genomic_DNA"/>
</dbReference>
<evidence type="ECO:0008006" key="4">
    <source>
        <dbReference type="Google" id="ProtNLM"/>
    </source>
</evidence>
<organism evidence="2 3">
    <name type="scientific">Luteimonas terricola</name>
    <dbReference type="NCBI Taxonomy" id="645597"/>
    <lineage>
        <taxon>Bacteria</taxon>
        <taxon>Pseudomonadati</taxon>
        <taxon>Pseudomonadota</taxon>
        <taxon>Gammaproteobacteria</taxon>
        <taxon>Lysobacterales</taxon>
        <taxon>Lysobacteraceae</taxon>
        <taxon>Luteimonas</taxon>
    </lineage>
</organism>
<reference evidence="3" key="1">
    <citation type="journal article" date="2019" name="Int. J. Syst. Evol. Microbiol.">
        <title>The Global Catalogue of Microorganisms (GCM) 10K type strain sequencing project: providing services to taxonomists for standard genome sequencing and annotation.</title>
        <authorList>
            <consortium name="The Broad Institute Genomics Platform"/>
            <consortium name="The Broad Institute Genome Sequencing Center for Infectious Disease"/>
            <person name="Wu L."/>
            <person name="Ma J."/>
        </authorList>
    </citation>
    <scope>NUCLEOTIDE SEQUENCE [LARGE SCALE GENOMIC DNA]</scope>
    <source>
        <strain evidence="3">CGMCC 1.8985</strain>
    </source>
</reference>
<evidence type="ECO:0000313" key="3">
    <source>
        <dbReference type="Proteomes" id="UP000599009"/>
    </source>
</evidence>
<name>A0ABQ2E6S0_9GAMM</name>
<gene>
    <name evidence="2" type="ORF">GCM10011394_04210</name>
</gene>
<dbReference type="Proteomes" id="UP000599009">
    <property type="component" value="Unassembled WGS sequence"/>
</dbReference>
<comment type="caution">
    <text evidence="2">The sequence shown here is derived from an EMBL/GenBank/DDBJ whole genome shotgun (WGS) entry which is preliminary data.</text>
</comment>
<evidence type="ECO:0000256" key="1">
    <source>
        <dbReference type="SAM" id="MobiDB-lite"/>
    </source>
</evidence>
<evidence type="ECO:0000313" key="2">
    <source>
        <dbReference type="EMBL" id="GGJ98365.1"/>
    </source>
</evidence>
<sequence>MRAVHVAALLTLALAACNVERTAETGADAASSAIQAIEPVTEPAAAADAIPASGDARMDGYGSIEFGMTAAEARADWNGNALEPAGDPGDGSACHHLSPAGQATPAQLAFMFEGDLFVRYSAESAEITAPGGGRVGMDEATLQGLYGKRLESAPHKYVEGGKVLMSAEDGGKLPSRLFFELGADGRVTSWRVGLAPQIGYVEGCS</sequence>
<dbReference type="RefSeq" id="WP_132985649.1">
    <property type="nucleotide sequence ID" value="NZ_BMME01000001.1"/>
</dbReference>
<keyword evidence="3" id="KW-1185">Reference proteome</keyword>
<protein>
    <recommendedName>
        <fullName evidence="4">Lectin</fullName>
    </recommendedName>
</protein>
<accession>A0ABQ2E6S0</accession>
<proteinExistence type="predicted"/>